<feature type="compositionally biased region" description="Low complexity" evidence="5">
    <location>
        <begin position="82"/>
        <end position="94"/>
    </location>
</feature>
<reference evidence="7" key="2">
    <citation type="submission" date="2020-09" db="EMBL/GenBank/DDBJ databases">
        <authorList>
            <person name="Sun Q."/>
            <person name="Zhou Y."/>
        </authorList>
    </citation>
    <scope>NUCLEOTIDE SEQUENCE</scope>
    <source>
        <strain evidence="7">CGMCC 4.7308</strain>
    </source>
</reference>
<protein>
    <submittedName>
        <fullName evidence="7">TetR family transcriptional regulator</fullName>
    </submittedName>
</protein>
<dbReference type="InterPro" id="IPR036271">
    <property type="entry name" value="Tet_transcr_reg_TetR-rel_C_sf"/>
</dbReference>
<evidence type="ECO:0000313" key="8">
    <source>
        <dbReference type="Proteomes" id="UP000655208"/>
    </source>
</evidence>
<name>A0A917SZJ1_9ACTN</name>
<keyword evidence="2 4" id="KW-0238">DNA-binding</keyword>
<proteinExistence type="predicted"/>
<organism evidence="7 8">
    <name type="scientific">Nakamurella endophytica</name>
    <dbReference type="NCBI Taxonomy" id="1748367"/>
    <lineage>
        <taxon>Bacteria</taxon>
        <taxon>Bacillati</taxon>
        <taxon>Actinomycetota</taxon>
        <taxon>Actinomycetes</taxon>
        <taxon>Nakamurellales</taxon>
        <taxon>Nakamurellaceae</taxon>
        <taxon>Nakamurella</taxon>
    </lineage>
</organism>
<accession>A0A917SZJ1</accession>
<dbReference type="SUPFAM" id="SSF46689">
    <property type="entry name" value="Homeodomain-like"/>
    <property type="match status" value="1"/>
</dbReference>
<evidence type="ECO:0000256" key="2">
    <source>
        <dbReference type="ARBA" id="ARBA00023125"/>
    </source>
</evidence>
<evidence type="ECO:0000259" key="6">
    <source>
        <dbReference type="PROSITE" id="PS50977"/>
    </source>
</evidence>
<dbReference type="SUPFAM" id="SSF48498">
    <property type="entry name" value="Tetracyclin repressor-like, C-terminal domain"/>
    <property type="match status" value="1"/>
</dbReference>
<gene>
    <name evidence="7" type="ORF">GCM10011594_23640</name>
</gene>
<keyword evidence="8" id="KW-1185">Reference proteome</keyword>
<dbReference type="InterPro" id="IPR025996">
    <property type="entry name" value="MT1864/Rv1816-like_C"/>
</dbReference>
<feature type="region of interest" description="Disordered" evidence="5">
    <location>
        <begin position="82"/>
        <end position="104"/>
    </location>
</feature>
<dbReference type="Proteomes" id="UP000655208">
    <property type="component" value="Unassembled WGS sequence"/>
</dbReference>
<dbReference type="AlphaFoldDB" id="A0A917SZJ1"/>
<keyword evidence="3" id="KW-0804">Transcription</keyword>
<dbReference type="GO" id="GO:0003677">
    <property type="term" value="F:DNA binding"/>
    <property type="evidence" value="ECO:0007669"/>
    <property type="project" value="UniProtKB-UniRule"/>
</dbReference>
<dbReference type="PROSITE" id="PS50977">
    <property type="entry name" value="HTH_TETR_2"/>
    <property type="match status" value="1"/>
</dbReference>
<feature type="DNA-binding region" description="H-T-H motif" evidence="4">
    <location>
        <begin position="37"/>
        <end position="56"/>
    </location>
</feature>
<evidence type="ECO:0000256" key="3">
    <source>
        <dbReference type="ARBA" id="ARBA00023163"/>
    </source>
</evidence>
<keyword evidence="1" id="KW-0805">Transcription regulation</keyword>
<dbReference type="EMBL" id="BMNA01000004">
    <property type="protein sequence ID" value="GGM02805.1"/>
    <property type="molecule type" value="Genomic_DNA"/>
</dbReference>
<evidence type="ECO:0000256" key="4">
    <source>
        <dbReference type="PROSITE-ProRule" id="PRU00335"/>
    </source>
</evidence>
<feature type="domain" description="HTH tetR-type" evidence="6">
    <location>
        <begin position="14"/>
        <end position="74"/>
    </location>
</feature>
<evidence type="ECO:0000256" key="5">
    <source>
        <dbReference type="SAM" id="MobiDB-lite"/>
    </source>
</evidence>
<dbReference type="InterPro" id="IPR001647">
    <property type="entry name" value="HTH_TetR"/>
</dbReference>
<evidence type="ECO:0000313" key="7">
    <source>
        <dbReference type="EMBL" id="GGM02805.1"/>
    </source>
</evidence>
<evidence type="ECO:0000256" key="1">
    <source>
        <dbReference type="ARBA" id="ARBA00023015"/>
    </source>
</evidence>
<dbReference type="RefSeq" id="WP_188941724.1">
    <property type="nucleotide sequence ID" value="NZ_BMNA01000004.1"/>
</dbReference>
<reference evidence="7" key="1">
    <citation type="journal article" date="2014" name="Int. J. Syst. Evol. Microbiol.">
        <title>Complete genome sequence of Corynebacterium casei LMG S-19264T (=DSM 44701T), isolated from a smear-ripened cheese.</title>
        <authorList>
            <consortium name="US DOE Joint Genome Institute (JGI-PGF)"/>
            <person name="Walter F."/>
            <person name="Albersmeier A."/>
            <person name="Kalinowski J."/>
            <person name="Ruckert C."/>
        </authorList>
    </citation>
    <scope>NUCLEOTIDE SEQUENCE</scope>
    <source>
        <strain evidence="7">CGMCC 4.7308</strain>
    </source>
</reference>
<dbReference type="Gene3D" id="1.10.357.10">
    <property type="entry name" value="Tetracycline Repressor, domain 2"/>
    <property type="match status" value="1"/>
</dbReference>
<dbReference type="InterPro" id="IPR009057">
    <property type="entry name" value="Homeodomain-like_sf"/>
</dbReference>
<sequence length="219" mass="22871">MLDGAEGPRARYRRQVLAEVRERAWQQVELAGASALSLKAIATDMGMTAPALYRYVAGRDELLTDLVLEAYGDLAETVEAAAGGSTGADASASGRGRGGGDGPDAAGVLRRAATALRDWAVRHPQRYLLLYGTPVPGYRAPAEATEFARRIFAPVLAAYGSSADPAGPADAGPALDRAVTFWTRLHGVLSLEVAGQFTGMAVDPAARYAAELDSVLPAD</sequence>
<comment type="caution">
    <text evidence="7">The sequence shown here is derived from an EMBL/GenBank/DDBJ whole genome shotgun (WGS) entry which is preliminary data.</text>
</comment>
<dbReference type="Pfam" id="PF13305">
    <property type="entry name" value="TetR_C_33"/>
    <property type="match status" value="1"/>
</dbReference>